<dbReference type="EMBL" id="JABSTU010000009">
    <property type="protein sequence ID" value="KAH8021128.1"/>
    <property type="molecule type" value="Genomic_DNA"/>
</dbReference>
<feature type="region of interest" description="Disordered" evidence="1">
    <location>
        <begin position="256"/>
        <end position="275"/>
    </location>
</feature>
<feature type="region of interest" description="Disordered" evidence="1">
    <location>
        <begin position="122"/>
        <end position="201"/>
    </location>
</feature>
<accession>A0A9J6DGT7</accession>
<evidence type="ECO:0000256" key="1">
    <source>
        <dbReference type="SAM" id="MobiDB-lite"/>
    </source>
</evidence>
<feature type="compositionally biased region" description="Basic and acidic residues" evidence="1">
    <location>
        <begin position="123"/>
        <end position="136"/>
    </location>
</feature>
<gene>
    <name evidence="2" type="ORF">HPB51_012523</name>
</gene>
<keyword evidence="3" id="KW-1185">Reference proteome</keyword>
<dbReference type="AlphaFoldDB" id="A0A9J6DGT7"/>
<feature type="region of interest" description="Disordered" evidence="1">
    <location>
        <begin position="1"/>
        <end position="22"/>
    </location>
</feature>
<reference evidence="2" key="2">
    <citation type="submission" date="2021-09" db="EMBL/GenBank/DDBJ databases">
        <authorList>
            <person name="Jia N."/>
            <person name="Wang J."/>
            <person name="Shi W."/>
            <person name="Du L."/>
            <person name="Sun Y."/>
            <person name="Zhan W."/>
            <person name="Jiang J."/>
            <person name="Wang Q."/>
            <person name="Zhang B."/>
            <person name="Ji P."/>
            <person name="Sakyi L.B."/>
            <person name="Cui X."/>
            <person name="Yuan T."/>
            <person name="Jiang B."/>
            <person name="Yang W."/>
            <person name="Lam T.T.-Y."/>
            <person name="Chang Q."/>
            <person name="Ding S."/>
            <person name="Wang X."/>
            <person name="Zhu J."/>
            <person name="Ruan X."/>
            <person name="Zhao L."/>
            <person name="Wei J."/>
            <person name="Que T."/>
            <person name="Du C."/>
            <person name="Cheng J."/>
            <person name="Dai P."/>
            <person name="Han X."/>
            <person name="Huang E."/>
            <person name="Gao Y."/>
            <person name="Liu J."/>
            <person name="Shao H."/>
            <person name="Ye R."/>
            <person name="Li L."/>
            <person name="Wei W."/>
            <person name="Wang X."/>
            <person name="Wang C."/>
            <person name="Huo Q."/>
            <person name="Li W."/>
            <person name="Guo W."/>
            <person name="Chen H."/>
            <person name="Chen S."/>
            <person name="Zhou L."/>
            <person name="Zhou L."/>
            <person name="Ni X."/>
            <person name="Tian J."/>
            <person name="Zhou Y."/>
            <person name="Sheng Y."/>
            <person name="Liu T."/>
            <person name="Pan Y."/>
            <person name="Xia L."/>
            <person name="Li J."/>
            <person name="Zhao F."/>
            <person name="Cao W."/>
        </authorList>
    </citation>
    <scope>NUCLEOTIDE SEQUENCE</scope>
    <source>
        <strain evidence="2">Rmic-2018</strain>
        <tissue evidence="2">Larvae</tissue>
    </source>
</reference>
<comment type="caution">
    <text evidence="2">The sequence shown here is derived from an EMBL/GenBank/DDBJ whole genome shotgun (WGS) entry which is preliminary data.</text>
</comment>
<reference evidence="2" key="1">
    <citation type="journal article" date="2020" name="Cell">
        <title>Large-Scale Comparative Analyses of Tick Genomes Elucidate Their Genetic Diversity and Vector Capacities.</title>
        <authorList>
            <consortium name="Tick Genome and Microbiome Consortium (TIGMIC)"/>
            <person name="Jia N."/>
            <person name="Wang J."/>
            <person name="Shi W."/>
            <person name="Du L."/>
            <person name="Sun Y."/>
            <person name="Zhan W."/>
            <person name="Jiang J.F."/>
            <person name="Wang Q."/>
            <person name="Zhang B."/>
            <person name="Ji P."/>
            <person name="Bell-Sakyi L."/>
            <person name="Cui X.M."/>
            <person name="Yuan T.T."/>
            <person name="Jiang B.G."/>
            <person name="Yang W.F."/>
            <person name="Lam T.T."/>
            <person name="Chang Q.C."/>
            <person name="Ding S.J."/>
            <person name="Wang X.J."/>
            <person name="Zhu J.G."/>
            <person name="Ruan X.D."/>
            <person name="Zhao L."/>
            <person name="Wei J.T."/>
            <person name="Ye R.Z."/>
            <person name="Que T.C."/>
            <person name="Du C.H."/>
            <person name="Zhou Y.H."/>
            <person name="Cheng J.X."/>
            <person name="Dai P.F."/>
            <person name="Guo W.B."/>
            <person name="Han X.H."/>
            <person name="Huang E.J."/>
            <person name="Li L.F."/>
            <person name="Wei W."/>
            <person name="Gao Y.C."/>
            <person name="Liu J.Z."/>
            <person name="Shao H.Z."/>
            <person name="Wang X."/>
            <person name="Wang C.C."/>
            <person name="Yang T.C."/>
            <person name="Huo Q.B."/>
            <person name="Li W."/>
            <person name="Chen H.Y."/>
            <person name="Chen S.E."/>
            <person name="Zhou L.G."/>
            <person name="Ni X.B."/>
            <person name="Tian J.H."/>
            <person name="Sheng Y."/>
            <person name="Liu T."/>
            <person name="Pan Y.S."/>
            <person name="Xia L.Y."/>
            <person name="Li J."/>
            <person name="Zhao F."/>
            <person name="Cao W.C."/>
        </authorList>
    </citation>
    <scope>NUCLEOTIDE SEQUENCE</scope>
    <source>
        <strain evidence="2">Rmic-2018</strain>
    </source>
</reference>
<feature type="compositionally biased region" description="Polar residues" evidence="1">
    <location>
        <begin position="308"/>
        <end position="317"/>
    </location>
</feature>
<feature type="compositionally biased region" description="Basic and acidic residues" evidence="1">
    <location>
        <begin position="291"/>
        <end position="301"/>
    </location>
</feature>
<protein>
    <submittedName>
        <fullName evidence="2">Uncharacterized protein</fullName>
    </submittedName>
</protein>
<feature type="region of interest" description="Disordered" evidence="1">
    <location>
        <begin position="286"/>
        <end position="365"/>
    </location>
</feature>
<proteinExistence type="predicted"/>
<feature type="compositionally biased region" description="Low complexity" evidence="1">
    <location>
        <begin position="322"/>
        <end position="343"/>
    </location>
</feature>
<organism evidence="2 3">
    <name type="scientific">Rhipicephalus microplus</name>
    <name type="common">Cattle tick</name>
    <name type="synonym">Boophilus microplus</name>
    <dbReference type="NCBI Taxonomy" id="6941"/>
    <lineage>
        <taxon>Eukaryota</taxon>
        <taxon>Metazoa</taxon>
        <taxon>Ecdysozoa</taxon>
        <taxon>Arthropoda</taxon>
        <taxon>Chelicerata</taxon>
        <taxon>Arachnida</taxon>
        <taxon>Acari</taxon>
        <taxon>Parasitiformes</taxon>
        <taxon>Ixodida</taxon>
        <taxon>Ixodoidea</taxon>
        <taxon>Ixodidae</taxon>
        <taxon>Rhipicephalinae</taxon>
        <taxon>Rhipicephalus</taxon>
        <taxon>Boophilus</taxon>
    </lineage>
</organism>
<sequence>MAEGAFVEGDQAPRDKDPDELDLQQRVPSRLVEEHGDDALRQPAHAELESSPLSSQPFNEAALDEGLVLRELLKKGRLKNPTLTEKGAPLQLLEDRRLSALLEVTQNIALRHQLRGTVQLLSQDRRSQEAPGKPDEIVSTSEEMSRVDENVRSTPGHVDGAHSGMPAGDEACRKSSNLTQDVTGASKGGPADEAAPTPQPHEHVPLSALLRLERADPAEASSEGTSDDRIREMPVLEVLDKCDLVEMSSYIRRAKHRRRYGTDVGSRSSDSERSLVKMDFSTLPTEASEMVTERRCGREACNEPTRADGSTTSTASWYSFDAPSAASRRSSGLRAAASESAGSWTARRQELSASPDMPSESLEASSLIRFFESRN</sequence>
<dbReference type="Proteomes" id="UP000821866">
    <property type="component" value="Chromosome 7"/>
</dbReference>
<evidence type="ECO:0000313" key="2">
    <source>
        <dbReference type="EMBL" id="KAH8021128.1"/>
    </source>
</evidence>
<evidence type="ECO:0000313" key="3">
    <source>
        <dbReference type="Proteomes" id="UP000821866"/>
    </source>
</evidence>
<feature type="compositionally biased region" description="Polar residues" evidence="1">
    <location>
        <begin position="174"/>
        <end position="183"/>
    </location>
</feature>
<name>A0A9J6DGT7_RHIMP</name>